<dbReference type="Proteomes" id="UP001597301">
    <property type="component" value="Unassembled WGS sequence"/>
</dbReference>
<sequence length="120" mass="14591">MIHQQEYNEIKKHLSLEHKLQEQEEVIEAFRRVKEGGKFSINDLQIVQRTLMEQSNVSYRERTLDLGDAIFMLERESELTKDMVSKSRKRLKKRGLDLDRLRRQRRLQHEKMRQERELGV</sequence>
<accession>A0ABW4KBT7</accession>
<dbReference type="RefSeq" id="WP_144460357.1">
    <property type="nucleotide sequence ID" value="NZ_JBHUEO010000002.1"/>
</dbReference>
<dbReference type="EMBL" id="JBHUEO010000002">
    <property type="protein sequence ID" value="MFD1705244.1"/>
    <property type="molecule type" value="Genomic_DNA"/>
</dbReference>
<evidence type="ECO:0000313" key="2">
    <source>
        <dbReference type="Proteomes" id="UP001597301"/>
    </source>
</evidence>
<comment type="caution">
    <text evidence="1">The sequence shown here is derived from an EMBL/GenBank/DDBJ whole genome shotgun (WGS) entry which is preliminary data.</text>
</comment>
<reference evidence="2" key="1">
    <citation type="journal article" date="2019" name="Int. J. Syst. Evol. Microbiol.">
        <title>The Global Catalogue of Microorganisms (GCM) 10K type strain sequencing project: providing services to taxonomists for standard genome sequencing and annotation.</title>
        <authorList>
            <consortium name="The Broad Institute Genomics Platform"/>
            <consortium name="The Broad Institute Genome Sequencing Center for Infectious Disease"/>
            <person name="Wu L."/>
            <person name="Ma J."/>
        </authorList>
    </citation>
    <scope>NUCLEOTIDE SEQUENCE [LARGE SCALE GENOMIC DNA]</scope>
    <source>
        <strain evidence="2">CGMCC 1.12295</strain>
    </source>
</reference>
<keyword evidence="2" id="KW-1185">Reference proteome</keyword>
<name>A0ABW4KBT7_9BACI</name>
<evidence type="ECO:0000313" key="1">
    <source>
        <dbReference type="EMBL" id="MFD1705244.1"/>
    </source>
</evidence>
<dbReference type="GeneID" id="56392213"/>
<organism evidence="1 2">
    <name type="scientific">Siminovitchia sediminis</name>
    <dbReference type="NCBI Taxonomy" id="1274353"/>
    <lineage>
        <taxon>Bacteria</taxon>
        <taxon>Bacillati</taxon>
        <taxon>Bacillota</taxon>
        <taxon>Bacilli</taxon>
        <taxon>Bacillales</taxon>
        <taxon>Bacillaceae</taxon>
        <taxon>Siminovitchia</taxon>
    </lineage>
</organism>
<protein>
    <submittedName>
        <fullName evidence="1">Uncharacterized protein</fullName>
    </submittedName>
</protein>
<gene>
    <name evidence="1" type="ORF">ACFSCZ_00580</name>
</gene>
<proteinExistence type="predicted"/>